<dbReference type="PANTHER" id="PTHR43116:SF3">
    <property type="entry name" value="CLASS I PEPTIDE CHAIN RELEASE FACTOR"/>
    <property type="match status" value="1"/>
</dbReference>
<feature type="modified residue" description="N5-methylglutamine" evidence="4">
    <location>
        <position position="250"/>
    </location>
</feature>
<comment type="PTM">
    <text evidence="4">Methylated by PrmC. Methylation increases the termination efficiency of RF2.</text>
</comment>
<dbReference type="AlphaFoldDB" id="A0A371BFA3"/>
<evidence type="ECO:0000313" key="7">
    <source>
        <dbReference type="EMBL" id="RDV06240.1"/>
    </source>
</evidence>
<gene>
    <name evidence="4 7" type="primary">prfB</name>
    <name evidence="7" type="ORF">DXH95_02040</name>
</gene>
<dbReference type="InterPro" id="IPR000352">
    <property type="entry name" value="Pep_chain_release_fac_I"/>
</dbReference>
<dbReference type="Gene3D" id="3.30.70.1660">
    <property type="match status" value="1"/>
</dbReference>
<dbReference type="RefSeq" id="WP_115547797.1">
    <property type="nucleotide sequence ID" value="NZ_QRGP01000001.1"/>
</dbReference>
<comment type="function">
    <text evidence="4">Peptide chain release factor 2 directs the termination of translation in response to the peptide chain termination codons UGA and UAA.</text>
</comment>
<comment type="caution">
    <text evidence="7">The sequence shown here is derived from an EMBL/GenBank/DDBJ whole genome shotgun (WGS) entry which is preliminary data.</text>
</comment>
<dbReference type="Proteomes" id="UP000263833">
    <property type="component" value="Unassembled WGS sequence"/>
</dbReference>
<comment type="subcellular location">
    <subcellularLocation>
        <location evidence="4">Cytoplasm</location>
    </subcellularLocation>
</comment>
<evidence type="ECO:0000256" key="4">
    <source>
        <dbReference type="HAMAP-Rule" id="MF_00094"/>
    </source>
</evidence>
<dbReference type="PROSITE" id="PS00745">
    <property type="entry name" value="RF_PROK_I"/>
    <property type="match status" value="1"/>
</dbReference>
<protein>
    <recommendedName>
        <fullName evidence="4 5">Peptide chain release factor 2</fullName>
        <shortName evidence="4">RF-2</shortName>
    </recommendedName>
</protein>
<keyword evidence="3 4" id="KW-0648">Protein biosynthesis</keyword>
<keyword evidence="2 4" id="KW-0488">Methylation</keyword>
<dbReference type="InterPro" id="IPR004374">
    <property type="entry name" value="PrfB"/>
</dbReference>
<comment type="similarity">
    <text evidence="1 4">Belongs to the prokaryotic/mitochondrial release factor family.</text>
</comment>
<dbReference type="SUPFAM" id="SSF75620">
    <property type="entry name" value="Release factor"/>
    <property type="match status" value="1"/>
</dbReference>
<sequence length="375" mass="41319">MRAEAQALVDRIDAALNLVKMSLDWDRALRRLDELNARVEDPTLWDNPKKAEEVMRERRRLDAAIATVREIDADKVGTVELIELAEMESDEALADEGVAALAALADRADKDKVSALLSGEADPLDTFIEIHAGAGGTESQDWAEMLFRMYTRWAEKRGFKVDTIEYQAGDTAGIKAATIQVKGENAYGYAKTESGVHRLVRISPYDSSARRHTSFSSVWVYPVIDDSFEIDINPADLKIDTYRASGAGGQHVNTTDSAVRITHVPSGIVVASQVDRSQHKNREIAMGMLKARMYEAEMRKREEAASAEHAAKTDIGWGHQIRSYVLQPYQMVKDLRTGVTSPTPSDVLDGDLDAFIAAALAQRVTGEAVAIEDVD</sequence>
<accession>A0A371BFA3</accession>
<dbReference type="Pfam" id="PF00472">
    <property type="entry name" value="RF-1"/>
    <property type="match status" value="1"/>
</dbReference>
<keyword evidence="8" id="KW-1185">Reference proteome</keyword>
<reference evidence="8" key="1">
    <citation type="submission" date="2018-08" db="EMBL/GenBank/DDBJ databases">
        <authorList>
            <person name="Kim S.-J."/>
            <person name="Jung G.-Y."/>
        </authorList>
    </citation>
    <scope>NUCLEOTIDE SEQUENCE [LARGE SCALE GENOMIC DNA]</scope>
    <source>
        <strain evidence="8">GY_G</strain>
    </source>
</reference>
<dbReference type="FunFam" id="3.30.160.20:FF:000010">
    <property type="entry name" value="Peptide chain release factor 2"/>
    <property type="match status" value="1"/>
</dbReference>
<keyword evidence="4" id="KW-0963">Cytoplasm</keyword>
<dbReference type="HAMAP" id="MF_00094">
    <property type="entry name" value="Rel_fac_2"/>
    <property type="match status" value="1"/>
</dbReference>
<evidence type="ECO:0000313" key="8">
    <source>
        <dbReference type="Proteomes" id="UP000263833"/>
    </source>
</evidence>
<dbReference type="Gene3D" id="1.20.58.410">
    <property type="entry name" value="Release factor"/>
    <property type="match status" value="1"/>
</dbReference>
<evidence type="ECO:0000259" key="6">
    <source>
        <dbReference type="PROSITE" id="PS00745"/>
    </source>
</evidence>
<evidence type="ECO:0000256" key="2">
    <source>
        <dbReference type="ARBA" id="ARBA00022481"/>
    </source>
</evidence>
<dbReference type="GO" id="GO:0005737">
    <property type="term" value="C:cytoplasm"/>
    <property type="evidence" value="ECO:0007669"/>
    <property type="project" value="UniProtKB-SubCell"/>
</dbReference>
<dbReference type="SMART" id="SM00937">
    <property type="entry name" value="PCRF"/>
    <property type="match status" value="1"/>
</dbReference>
<organism evidence="7 8">
    <name type="scientific">Sphingorhabdus pulchriflava</name>
    <dbReference type="NCBI Taxonomy" id="2292257"/>
    <lineage>
        <taxon>Bacteria</taxon>
        <taxon>Pseudomonadati</taxon>
        <taxon>Pseudomonadota</taxon>
        <taxon>Alphaproteobacteria</taxon>
        <taxon>Sphingomonadales</taxon>
        <taxon>Sphingomonadaceae</taxon>
        <taxon>Sphingorhabdus</taxon>
    </lineage>
</organism>
<dbReference type="EMBL" id="QRGP01000001">
    <property type="protein sequence ID" value="RDV06240.1"/>
    <property type="molecule type" value="Genomic_DNA"/>
</dbReference>
<evidence type="ECO:0000256" key="5">
    <source>
        <dbReference type="NCBIfam" id="TIGR00020"/>
    </source>
</evidence>
<dbReference type="Pfam" id="PF03462">
    <property type="entry name" value="PCRF"/>
    <property type="match status" value="1"/>
</dbReference>
<dbReference type="GO" id="GO:0016149">
    <property type="term" value="F:translation release factor activity, codon specific"/>
    <property type="evidence" value="ECO:0007669"/>
    <property type="project" value="UniProtKB-UniRule"/>
</dbReference>
<feature type="domain" description="Prokaryotic-type class I peptide chain release factors" evidence="6">
    <location>
        <begin position="243"/>
        <end position="259"/>
    </location>
</feature>
<evidence type="ECO:0000256" key="1">
    <source>
        <dbReference type="ARBA" id="ARBA00010835"/>
    </source>
</evidence>
<dbReference type="InterPro" id="IPR005139">
    <property type="entry name" value="PCRF"/>
</dbReference>
<name>A0A371BFA3_9SPHN</name>
<evidence type="ECO:0000256" key="3">
    <source>
        <dbReference type="ARBA" id="ARBA00022917"/>
    </source>
</evidence>
<dbReference type="PANTHER" id="PTHR43116">
    <property type="entry name" value="PEPTIDE CHAIN RELEASE FACTOR 2"/>
    <property type="match status" value="1"/>
</dbReference>
<dbReference type="Gene3D" id="3.30.160.20">
    <property type="match status" value="1"/>
</dbReference>
<dbReference type="OrthoDB" id="9806673at2"/>
<dbReference type="NCBIfam" id="TIGR00020">
    <property type="entry name" value="prfB"/>
    <property type="match status" value="1"/>
</dbReference>
<dbReference type="InterPro" id="IPR045853">
    <property type="entry name" value="Pep_chain_release_fac_I_sf"/>
</dbReference>
<proteinExistence type="inferred from homology"/>